<sequence>MKNIDQLKNHFSFLSLVCIMLFFCFRAESQQNIAWQKSIGTTYGDEAIQMFNDDAGNIVILGTEIHEDFTGNLRYYLLIAKYDVNGNEIWKTYHDLAYETFSVPVDYYFGQHFYTEDNGQKLISIVVSIGQRKLLYKIDDTSGDYYSYNEIYSDTYAVDRTGVEVFANQQCSFVQSCYGPDSLIVQKINPFPIIGFDPIAWTFELKQNIRTTPIQGHYDFNNQDITTDSAGNVYLLTQIERWDFQFCTDCGDAFIDAHCYIFKFDTSGQLIKKVKLKTAKAVVSNMRFVANHDGKILVRIDDINSAVTAVISSLYFLNEDLTVTHQFSLDRQYNFIAADHDDNLFTCTNVYDINDPNIKGLSDVLVSKFNSSGVLQWKSYFGGSNFDYPKGLVLTNDGGLAFFANTQSTDFDITENHGDQDMWLVKLSEHVTTGTQDHSVLTGITIFPNPCSDVVNINHLTEPIHIVICDPNGRVVIQQIVDPADSKIDVQRLMPGMYFIKGTDKSGRTFTSKMMKL</sequence>
<evidence type="ECO:0000259" key="1">
    <source>
        <dbReference type="Pfam" id="PF18962"/>
    </source>
</evidence>
<dbReference type="PANTHER" id="PTHR35580:SF1">
    <property type="entry name" value="PHYTASE-LIKE DOMAIN-CONTAINING PROTEIN"/>
    <property type="match status" value="1"/>
</dbReference>
<accession>A0A9D7SS10</accession>
<dbReference type="EMBL" id="JADKGY010000001">
    <property type="protein sequence ID" value="MBK9982007.1"/>
    <property type="molecule type" value="Genomic_DNA"/>
</dbReference>
<dbReference type="InterPro" id="IPR052918">
    <property type="entry name" value="Motility_Chemotaxis_Reg"/>
</dbReference>
<feature type="domain" description="Secretion system C-terminal sorting" evidence="1">
    <location>
        <begin position="446"/>
        <end position="514"/>
    </location>
</feature>
<gene>
    <name evidence="2" type="ORF">IPP15_06195</name>
</gene>
<dbReference type="InterPro" id="IPR026444">
    <property type="entry name" value="Secre_tail"/>
</dbReference>
<dbReference type="PANTHER" id="PTHR35580">
    <property type="entry name" value="CELL SURFACE GLYCOPROTEIN (S-LAYER PROTEIN)-LIKE PROTEIN"/>
    <property type="match status" value="1"/>
</dbReference>
<reference evidence="2 3" key="1">
    <citation type="submission" date="2020-10" db="EMBL/GenBank/DDBJ databases">
        <title>Connecting structure to function with the recovery of over 1000 high-quality activated sludge metagenome-assembled genomes encoding full-length rRNA genes using long-read sequencing.</title>
        <authorList>
            <person name="Singleton C.M."/>
            <person name="Petriglieri F."/>
            <person name="Kristensen J.M."/>
            <person name="Kirkegaard R.H."/>
            <person name="Michaelsen T.Y."/>
            <person name="Andersen M.H."/>
            <person name="Karst S.M."/>
            <person name="Dueholm M.S."/>
            <person name="Nielsen P.H."/>
            <person name="Albertsen M."/>
        </authorList>
    </citation>
    <scope>NUCLEOTIDE SEQUENCE [LARGE SCALE GENOMIC DNA]</scope>
    <source>
        <strain evidence="2">Ribe_18-Q3-R11-54_MAXAC.273</strain>
    </source>
</reference>
<dbReference type="NCBIfam" id="TIGR04183">
    <property type="entry name" value="Por_Secre_tail"/>
    <property type="match status" value="1"/>
</dbReference>
<evidence type="ECO:0000313" key="3">
    <source>
        <dbReference type="Proteomes" id="UP000808337"/>
    </source>
</evidence>
<name>A0A9D7SS10_9BACT</name>
<proteinExistence type="predicted"/>
<protein>
    <submittedName>
        <fullName evidence="2">T9SS type A sorting domain-containing protein</fullName>
    </submittedName>
</protein>
<dbReference type="Proteomes" id="UP000808337">
    <property type="component" value="Unassembled WGS sequence"/>
</dbReference>
<dbReference type="AlphaFoldDB" id="A0A9D7SS10"/>
<organism evidence="2 3">
    <name type="scientific">Candidatus Opimibacter skivensis</name>
    <dbReference type="NCBI Taxonomy" id="2982028"/>
    <lineage>
        <taxon>Bacteria</taxon>
        <taxon>Pseudomonadati</taxon>
        <taxon>Bacteroidota</taxon>
        <taxon>Saprospiria</taxon>
        <taxon>Saprospirales</taxon>
        <taxon>Saprospiraceae</taxon>
        <taxon>Candidatus Opimibacter</taxon>
    </lineage>
</organism>
<dbReference type="Pfam" id="PF18962">
    <property type="entry name" value="Por_Secre_tail"/>
    <property type="match status" value="1"/>
</dbReference>
<evidence type="ECO:0000313" key="2">
    <source>
        <dbReference type="EMBL" id="MBK9982007.1"/>
    </source>
</evidence>
<comment type="caution">
    <text evidence="2">The sequence shown here is derived from an EMBL/GenBank/DDBJ whole genome shotgun (WGS) entry which is preliminary data.</text>
</comment>